<evidence type="ECO:0000256" key="1">
    <source>
        <dbReference type="SAM" id="MobiDB-lite"/>
    </source>
</evidence>
<dbReference type="AlphaFoldDB" id="A0A162TPC9"/>
<organism evidence="3 4">
    <name type="scientific">Phycomyces blakesleeanus (strain ATCC 8743b / DSM 1359 / FGSC 10004 / NBRC 33097 / NRRL 1555)</name>
    <dbReference type="NCBI Taxonomy" id="763407"/>
    <lineage>
        <taxon>Eukaryota</taxon>
        <taxon>Fungi</taxon>
        <taxon>Fungi incertae sedis</taxon>
        <taxon>Mucoromycota</taxon>
        <taxon>Mucoromycotina</taxon>
        <taxon>Mucoromycetes</taxon>
        <taxon>Mucorales</taxon>
        <taxon>Phycomycetaceae</taxon>
        <taxon>Phycomyces</taxon>
    </lineage>
</organism>
<proteinExistence type="predicted"/>
<evidence type="ECO:0000256" key="2">
    <source>
        <dbReference type="SAM" id="SignalP"/>
    </source>
</evidence>
<dbReference type="EMBL" id="KV440990">
    <property type="protein sequence ID" value="OAD70012.1"/>
    <property type="molecule type" value="Genomic_DNA"/>
</dbReference>
<feature type="compositionally biased region" description="Basic residues" evidence="1">
    <location>
        <begin position="365"/>
        <end position="379"/>
    </location>
</feature>
<dbReference type="Proteomes" id="UP000077315">
    <property type="component" value="Unassembled WGS sequence"/>
</dbReference>
<evidence type="ECO:0000313" key="3">
    <source>
        <dbReference type="EMBL" id="OAD70012.1"/>
    </source>
</evidence>
<feature type="region of interest" description="Disordered" evidence="1">
    <location>
        <begin position="365"/>
        <end position="385"/>
    </location>
</feature>
<name>A0A162TPC9_PHYB8</name>
<dbReference type="RefSeq" id="XP_018288052.1">
    <property type="nucleotide sequence ID" value="XM_018436718.1"/>
</dbReference>
<accession>A0A162TPC9</accession>
<protein>
    <submittedName>
        <fullName evidence="3">Uncharacterized protein</fullName>
    </submittedName>
</protein>
<gene>
    <name evidence="3" type="ORF">PHYBLDRAFT_172027</name>
</gene>
<sequence>MRLKISVTLVPWQLVEILLAHYTINSNNYYGCVNTPTSLNTYGFVVGGSVNTVDTHVHGSVYLGKGGTVNQVQQLNQACAFVVGEGTGEVNFYDIGIGAVYSNYVLSLTRPTMILHSNGDLTKIISSSGNSTQFNVLTFNVCSNKNCIIWNGLLSYPNSMLQGQGNWNGPQILPWPPSGITVFNVHIASGSTFRLSRNIPTIGLDPCRTLFNFYPVKDDGSYDAVGTFTLVRETGGPFGGLTLAPLDGTSVAITTFPAFTSTPTNTHTPTVTVSVTVTETDRSICFPTPTPTIDGGDGTCIAKKCASHGPCAFDRDSPECAYFKLGCLHSYMNKNTHRSKPRPKAMYTPDKSPKGYRIKQCVARKHGHLQPKQAPKCKQKNKEYF</sequence>
<keyword evidence="4" id="KW-1185">Reference proteome</keyword>
<dbReference type="OrthoDB" id="2280597at2759"/>
<keyword evidence="2" id="KW-0732">Signal</keyword>
<feature type="chain" id="PRO_5007839891" evidence="2">
    <location>
        <begin position="21"/>
        <end position="385"/>
    </location>
</feature>
<feature type="signal peptide" evidence="2">
    <location>
        <begin position="1"/>
        <end position="20"/>
    </location>
</feature>
<evidence type="ECO:0000313" key="4">
    <source>
        <dbReference type="Proteomes" id="UP000077315"/>
    </source>
</evidence>
<dbReference type="STRING" id="763407.A0A162TPC9"/>
<dbReference type="VEuPathDB" id="FungiDB:PHYBLDRAFT_172027"/>
<reference evidence="4" key="1">
    <citation type="submission" date="2015-06" db="EMBL/GenBank/DDBJ databases">
        <title>Expansion of signal transduction pathways in fungi by whole-genome duplication.</title>
        <authorList>
            <consortium name="DOE Joint Genome Institute"/>
            <person name="Corrochano L.M."/>
            <person name="Kuo A."/>
            <person name="Marcet-Houben M."/>
            <person name="Polaino S."/>
            <person name="Salamov A."/>
            <person name="Villalobos J.M."/>
            <person name="Alvarez M.I."/>
            <person name="Avalos J."/>
            <person name="Benito E.P."/>
            <person name="Benoit I."/>
            <person name="Burger G."/>
            <person name="Camino L.P."/>
            <person name="Canovas D."/>
            <person name="Cerda-Olmedo E."/>
            <person name="Cheng J.-F."/>
            <person name="Dominguez A."/>
            <person name="Elias M."/>
            <person name="Eslava A.P."/>
            <person name="Glaser F."/>
            <person name="Grimwood J."/>
            <person name="Gutierrez G."/>
            <person name="Heitman J."/>
            <person name="Henrissat B."/>
            <person name="Iturriaga E.A."/>
            <person name="Lang B.F."/>
            <person name="Lavin J.L."/>
            <person name="Lee S."/>
            <person name="Li W."/>
            <person name="Lindquist E."/>
            <person name="Lopez-Garcia S."/>
            <person name="Luque E.M."/>
            <person name="Marcos A.T."/>
            <person name="Martin J."/>
            <person name="McCluskey K."/>
            <person name="Medina H.R."/>
            <person name="Miralles-Duran A."/>
            <person name="Miyazaki A."/>
            <person name="Munoz-Torres E."/>
            <person name="Oguiza J.A."/>
            <person name="Ohm R."/>
            <person name="Olmedo M."/>
            <person name="Orejas M."/>
            <person name="Ortiz-Castellanos L."/>
            <person name="Pisabarro A.G."/>
            <person name="Rodriguez-Romero J."/>
            <person name="Ruiz-Herrera J."/>
            <person name="Ruiz-Vazquez R."/>
            <person name="Sanz C."/>
            <person name="Schackwitz W."/>
            <person name="Schmutz J."/>
            <person name="Shahriari M."/>
            <person name="Shelest E."/>
            <person name="Silva-Franco F."/>
            <person name="Soanes D."/>
            <person name="Syed K."/>
            <person name="Tagua V.G."/>
            <person name="Talbot N.J."/>
            <person name="Thon M."/>
            <person name="De vries R.P."/>
            <person name="Wiebenga A."/>
            <person name="Yadav J.S."/>
            <person name="Braun E.L."/>
            <person name="Baker S."/>
            <person name="Garre V."/>
            <person name="Horwitz B."/>
            <person name="Torres-Martinez S."/>
            <person name="Idnurm A."/>
            <person name="Herrera-Estrella A."/>
            <person name="Gabaldon T."/>
            <person name="Grigoriev I.V."/>
        </authorList>
    </citation>
    <scope>NUCLEOTIDE SEQUENCE [LARGE SCALE GENOMIC DNA]</scope>
    <source>
        <strain evidence="4">NRRL 1555(-)</strain>
    </source>
</reference>
<dbReference type="GeneID" id="28997624"/>
<dbReference type="InParanoid" id="A0A162TPC9"/>